<dbReference type="InterPro" id="IPR001977">
    <property type="entry name" value="Depp_CoAkinase"/>
</dbReference>
<evidence type="ECO:0000256" key="3">
    <source>
        <dbReference type="ARBA" id="ARBA00022840"/>
    </source>
</evidence>
<dbReference type="GO" id="GO:0005737">
    <property type="term" value="C:cytoplasm"/>
    <property type="evidence" value="ECO:0007669"/>
    <property type="project" value="UniProtKB-SubCell"/>
</dbReference>
<dbReference type="PROSITE" id="PS51219">
    <property type="entry name" value="DPCK"/>
    <property type="match status" value="1"/>
</dbReference>
<reference evidence="7 8" key="1">
    <citation type="submission" date="2017-11" db="EMBL/GenBank/DDBJ databases">
        <title>Infants hospitalized years apart are colonized by the same room-sourced microbial strains.</title>
        <authorList>
            <person name="Brooks B."/>
            <person name="Olm M.R."/>
            <person name="Firek B.A."/>
            <person name="Baker R."/>
            <person name="Thomas B.C."/>
            <person name="Morowitz M.J."/>
            <person name="Banfield J.F."/>
        </authorList>
    </citation>
    <scope>NUCLEOTIDE SEQUENCE [LARGE SCALE GENOMIC DNA]</scope>
    <source>
        <strain evidence="7">S2_009_000_R2_76</strain>
    </source>
</reference>
<gene>
    <name evidence="5" type="primary">coaE</name>
    <name evidence="7" type="ORF">DI598_07805</name>
</gene>
<evidence type="ECO:0000256" key="2">
    <source>
        <dbReference type="ARBA" id="ARBA00022741"/>
    </source>
</evidence>
<dbReference type="Gene3D" id="3.40.50.300">
    <property type="entry name" value="P-loop containing nucleotide triphosphate hydrolases"/>
    <property type="match status" value="1"/>
</dbReference>
<comment type="subcellular location">
    <subcellularLocation>
        <location evidence="5">Cytoplasm</location>
    </subcellularLocation>
</comment>
<comment type="similarity">
    <text evidence="1 5">Belongs to the CoaE family.</text>
</comment>
<proteinExistence type="inferred from homology"/>
<comment type="function">
    <text evidence="5">Catalyzes the phosphorylation of the 3'-hydroxyl group of dephosphocoenzyme A to form coenzyme A.</text>
</comment>
<feature type="binding site" evidence="5">
    <location>
        <begin position="13"/>
        <end position="18"/>
    </location>
    <ligand>
        <name>ATP</name>
        <dbReference type="ChEBI" id="CHEBI:30616"/>
    </ligand>
</feature>
<dbReference type="UniPathway" id="UPA00241">
    <property type="reaction ID" value="UER00356"/>
</dbReference>
<evidence type="ECO:0000256" key="5">
    <source>
        <dbReference type="HAMAP-Rule" id="MF_00376"/>
    </source>
</evidence>
<evidence type="ECO:0000256" key="1">
    <source>
        <dbReference type="ARBA" id="ARBA00009018"/>
    </source>
</evidence>
<keyword evidence="5" id="KW-0808">Transferase</keyword>
<evidence type="ECO:0000256" key="6">
    <source>
        <dbReference type="NCBIfam" id="TIGR00152"/>
    </source>
</evidence>
<accession>A0A2W5F736</accession>
<dbReference type="GO" id="GO:0015937">
    <property type="term" value="P:coenzyme A biosynthetic process"/>
    <property type="evidence" value="ECO:0007669"/>
    <property type="project" value="UniProtKB-UniRule"/>
</dbReference>
<keyword evidence="5" id="KW-0963">Cytoplasm</keyword>
<dbReference type="PANTHER" id="PTHR10695:SF46">
    <property type="entry name" value="BIFUNCTIONAL COENZYME A SYNTHASE-RELATED"/>
    <property type="match status" value="1"/>
</dbReference>
<evidence type="ECO:0000313" key="7">
    <source>
        <dbReference type="EMBL" id="PZP49450.1"/>
    </source>
</evidence>
<name>A0A2W5F736_9SPHI</name>
<dbReference type="CDD" id="cd02022">
    <property type="entry name" value="DPCK"/>
    <property type="match status" value="1"/>
</dbReference>
<evidence type="ECO:0000256" key="4">
    <source>
        <dbReference type="ARBA" id="ARBA00022993"/>
    </source>
</evidence>
<dbReference type="Proteomes" id="UP000249645">
    <property type="component" value="Unassembled WGS sequence"/>
</dbReference>
<organism evidence="7 8">
    <name type="scientific">Pseudopedobacter saltans</name>
    <dbReference type="NCBI Taxonomy" id="151895"/>
    <lineage>
        <taxon>Bacteria</taxon>
        <taxon>Pseudomonadati</taxon>
        <taxon>Bacteroidota</taxon>
        <taxon>Sphingobacteriia</taxon>
        <taxon>Sphingobacteriales</taxon>
        <taxon>Sphingobacteriaceae</taxon>
        <taxon>Pseudopedobacter</taxon>
    </lineage>
</organism>
<dbReference type="PANTHER" id="PTHR10695">
    <property type="entry name" value="DEPHOSPHO-COA KINASE-RELATED"/>
    <property type="match status" value="1"/>
</dbReference>
<dbReference type="GO" id="GO:0004140">
    <property type="term" value="F:dephospho-CoA kinase activity"/>
    <property type="evidence" value="ECO:0007669"/>
    <property type="project" value="UniProtKB-UniRule"/>
</dbReference>
<dbReference type="AlphaFoldDB" id="A0A2W5F736"/>
<evidence type="ECO:0000313" key="8">
    <source>
        <dbReference type="Proteomes" id="UP000249645"/>
    </source>
</evidence>
<comment type="catalytic activity">
    <reaction evidence="5">
        <text>3'-dephospho-CoA + ATP = ADP + CoA + H(+)</text>
        <dbReference type="Rhea" id="RHEA:18245"/>
        <dbReference type="ChEBI" id="CHEBI:15378"/>
        <dbReference type="ChEBI" id="CHEBI:30616"/>
        <dbReference type="ChEBI" id="CHEBI:57287"/>
        <dbReference type="ChEBI" id="CHEBI:57328"/>
        <dbReference type="ChEBI" id="CHEBI:456216"/>
        <dbReference type="EC" id="2.7.1.24"/>
    </reaction>
</comment>
<dbReference type="NCBIfam" id="TIGR00152">
    <property type="entry name" value="dephospho-CoA kinase"/>
    <property type="match status" value="1"/>
</dbReference>
<comment type="caution">
    <text evidence="7">The sequence shown here is derived from an EMBL/GenBank/DDBJ whole genome shotgun (WGS) entry which is preliminary data.</text>
</comment>
<keyword evidence="2 5" id="KW-0547">Nucleotide-binding</keyword>
<dbReference type="EC" id="2.7.1.24" evidence="5 6"/>
<sequence>MAQLHIGLTGGIGSGKSTVAKIFQVLGIPIFDADSTAKNIMNENESLKKKLMDTFGNDTYQDGKLNRQYLASIVFSDPYKLELLNSLVHPATIQAAKDWMHLQTAPYTIKEAALLFESGTAGDLDFVIGVYTPKNIRMQRVAARDNAQYEDIQKRMHNQLNEEMKMKLCDFVILNDEKQLLTDQVLILHKKLLDLANK</sequence>
<comment type="pathway">
    <text evidence="5">Cofactor biosynthesis; coenzyme A biosynthesis; CoA from (R)-pantothenate: step 5/5.</text>
</comment>
<protein>
    <recommendedName>
        <fullName evidence="5 6">Dephospho-CoA kinase</fullName>
        <ecNumber evidence="5 6">2.7.1.24</ecNumber>
    </recommendedName>
    <alternativeName>
        <fullName evidence="5">Dephosphocoenzyme A kinase</fullName>
    </alternativeName>
</protein>
<dbReference type="SUPFAM" id="SSF52540">
    <property type="entry name" value="P-loop containing nucleoside triphosphate hydrolases"/>
    <property type="match status" value="1"/>
</dbReference>
<dbReference type="HAMAP" id="MF_00376">
    <property type="entry name" value="Dephospho_CoA_kinase"/>
    <property type="match status" value="1"/>
</dbReference>
<keyword evidence="5 7" id="KW-0418">Kinase</keyword>
<dbReference type="EMBL" id="QFOI01000111">
    <property type="protein sequence ID" value="PZP49450.1"/>
    <property type="molecule type" value="Genomic_DNA"/>
</dbReference>
<dbReference type="GO" id="GO:0005524">
    <property type="term" value="F:ATP binding"/>
    <property type="evidence" value="ECO:0007669"/>
    <property type="project" value="UniProtKB-UniRule"/>
</dbReference>
<dbReference type="Pfam" id="PF01121">
    <property type="entry name" value="CoaE"/>
    <property type="match status" value="1"/>
</dbReference>
<keyword evidence="3 5" id="KW-0067">ATP-binding</keyword>
<dbReference type="InterPro" id="IPR027417">
    <property type="entry name" value="P-loop_NTPase"/>
</dbReference>
<keyword evidence="4 5" id="KW-0173">Coenzyme A biosynthesis</keyword>